<evidence type="ECO:0000313" key="9">
    <source>
        <dbReference type="Proteomes" id="UP001194580"/>
    </source>
</evidence>
<keyword evidence="3" id="KW-0240">DNA-directed RNA polymerase</keyword>
<dbReference type="GO" id="GO:0005666">
    <property type="term" value="C:RNA polymerase III complex"/>
    <property type="evidence" value="ECO:0007669"/>
    <property type="project" value="TreeGrafter"/>
</dbReference>
<dbReference type="GO" id="GO:0003677">
    <property type="term" value="F:DNA binding"/>
    <property type="evidence" value="ECO:0007669"/>
    <property type="project" value="InterPro"/>
</dbReference>
<dbReference type="Gene3D" id="3.30.1360.10">
    <property type="entry name" value="RNA polymerase, RBP11-like subunit"/>
    <property type="match status" value="1"/>
</dbReference>
<dbReference type="InterPro" id="IPR022905">
    <property type="entry name" value="Rpo11-like"/>
</dbReference>
<keyword evidence="5" id="KW-0539">Nucleus</keyword>
<dbReference type="SUPFAM" id="SSF55257">
    <property type="entry name" value="RBP11-like subunits of RNA polymerase"/>
    <property type="match status" value="1"/>
</dbReference>
<dbReference type="GO" id="GO:0055029">
    <property type="term" value="C:nuclear DNA-directed RNA polymerase complex"/>
    <property type="evidence" value="ECO:0007669"/>
    <property type="project" value="UniProtKB-ARBA"/>
</dbReference>
<reference evidence="8" key="1">
    <citation type="journal article" date="2020" name="Fungal Divers.">
        <title>Resolving the Mortierellaceae phylogeny through synthesis of multi-gene phylogenetics and phylogenomics.</title>
        <authorList>
            <person name="Vandepol N."/>
            <person name="Liber J."/>
            <person name="Desiro A."/>
            <person name="Na H."/>
            <person name="Kennedy M."/>
            <person name="Barry K."/>
            <person name="Grigoriev I.V."/>
            <person name="Miller A.N."/>
            <person name="O'Donnell K."/>
            <person name="Stajich J.E."/>
            <person name="Bonito G."/>
        </authorList>
    </citation>
    <scope>NUCLEOTIDE SEQUENCE</scope>
    <source>
        <strain evidence="8">NRRL 28262</strain>
    </source>
</reference>
<accession>A0AAD4DBR1</accession>
<comment type="caution">
    <text evidence="8">The sequence shown here is derived from an EMBL/GenBank/DDBJ whole genome shotgun (WGS) entry which is preliminary data.</text>
</comment>
<dbReference type="HAMAP" id="MF_00261">
    <property type="entry name" value="RNApol_arch_Rpo11"/>
    <property type="match status" value="1"/>
</dbReference>
<dbReference type="CDD" id="cd07029">
    <property type="entry name" value="RNAP_I_III_AC19"/>
    <property type="match status" value="1"/>
</dbReference>
<evidence type="ECO:0000256" key="6">
    <source>
        <dbReference type="ARBA" id="ARBA00025751"/>
    </source>
</evidence>
<gene>
    <name evidence="8" type="primary">RPC19</name>
    <name evidence="8" type="ORF">BGZ95_010238</name>
</gene>
<dbReference type="Pfam" id="PF13656">
    <property type="entry name" value="RNA_pol_L_2"/>
    <property type="match status" value="1"/>
</dbReference>
<evidence type="ECO:0000256" key="3">
    <source>
        <dbReference type="ARBA" id="ARBA00022478"/>
    </source>
</evidence>
<comment type="subcellular location">
    <subcellularLocation>
        <location evidence="1">Nucleus</location>
    </subcellularLocation>
</comment>
<evidence type="ECO:0000256" key="4">
    <source>
        <dbReference type="ARBA" id="ARBA00023163"/>
    </source>
</evidence>
<feature type="domain" description="DNA-directed RNA polymerase RBP11-like dimerisation" evidence="7">
    <location>
        <begin position="35"/>
        <end position="108"/>
    </location>
</feature>
<keyword evidence="4" id="KW-0804">Transcription</keyword>
<evidence type="ECO:0000256" key="2">
    <source>
        <dbReference type="ARBA" id="ARBA00022079"/>
    </source>
</evidence>
<dbReference type="PROSITE" id="PS01154">
    <property type="entry name" value="RNA_POL_L_13KD"/>
    <property type="match status" value="1"/>
</dbReference>
<evidence type="ECO:0000313" key="8">
    <source>
        <dbReference type="EMBL" id="KAG0273969.1"/>
    </source>
</evidence>
<comment type="similarity">
    <text evidence="6">Belongs to the archaeal Rpo11/eukaryotic RPB11/RPC19 RNA polymerase subunit family.</text>
</comment>
<name>A0AAD4DBR1_9FUNG</name>
<organism evidence="8 9">
    <name type="scientific">Linnemannia exigua</name>
    <dbReference type="NCBI Taxonomy" id="604196"/>
    <lineage>
        <taxon>Eukaryota</taxon>
        <taxon>Fungi</taxon>
        <taxon>Fungi incertae sedis</taxon>
        <taxon>Mucoromycota</taxon>
        <taxon>Mortierellomycotina</taxon>
        <taxon>Mortierellomycetes</taxon>
        <taxon>Mortierellales</taxon>
        <taxon>Mortierellaceae</taxon>
        <taxon>Linnemannia</taxon>
    </lineage>
</organism>
<proteinExistence type="inferred from homology"/>
<dbReference type="PANTHER" id="PTHR13946:SF28">
    <property type="entry name" value="DNA-DIRECTED RNA POLYMERASES I AND III SUBUNIT RPAC2"/>
    <property type="match status" value="1"/>
</dbReference>
<dbReference type="GO" id="GO:0005736">
    <property type="term" value="C:RNA polymerase I complex"/>
    <property type="evidence" value="ECO:0007669"/>
    <property type="project" value="TreeGrafter"/>
</dbReference>
<evidence type="ECO:0000256" key="1">
    <source>
        <dbReference type="ARBA" id="ARBA00004123"/>
    </source>
</evidence>
<dbReference type="GO" id="GO:0046983">
    <property type="term" value="F:protein dimerization activity"/>
    <property type="evidence" value="ECO:0007669"/>
    <property type="project" value="InterPro"/>
</dbReference>
<dbReference type="EMBL" id="JAAAIL010000670">
    <property type="protein sequence ID" value="KAG0273969.1"/>
    <property type="molecule type" value="Genomic_DNA"/>
</dbReference>
<protein>
    <recommendedName>
        <fullName evidence="2">DNA-directed RNA polymerases I and III subunit RPAC2</fullName>
    </recommendedName>
</protein>
<dbReference type="InterPro" id="IPR036603">
    <property type="entry name" value="RBP11-like"/>
</dbReference>
<keyword evidence="9" id="KW-1185">Reference proteome</keyword>
<evidence type="ECO:0000259" key="7">
    <source>
        <dbReference type="Pfam" id="PF13656"/>
    </source>
</evidence>
<dbReference type="PANTHER" id="PTHR13946">
    <property type="entry name" value="DNA-DIRECTED RNA POLYMERASE I,II,III"/>
    <property type="match status" value="1"/>
</dbReference>
<dbReference type="InterPro" id="IPR009025">
    <property type="entry name" value="RBP11-like_dimer"/>
</dbReference>
<dbReference type="FunFam" id="3.30.1360.10:FF:000006">
    <property type="entry name" value="DNA-directed RNA polymerases I and III subunit RPAC2"/>
    <property type="match status" value="1"/>
</dbReference>
<sequence>MSASTAARMDLDEDQISIDNEKVTIVEGTMIEPQCATFCLKDEDHTLGNALRWTLMKNPEVDFASYSIPHPSEAKTNVRIQTSDNTTAAEAMVKGLDDLSDLCSHVIQTFQMELAKGEFEYDEEENAF</sequence>
<dbReference type="GO" id="GO:0006362">
    <property type="term" value="P:transcription elongation by RNA polymerase I"/>
    <property type="evidence" value="ECO:0007669"/>
    <property type="project" value="TreeGrafter"/>
</dbReference>
<evidence type="ECO:0000256" key="5">
    <source>
        <dbReference type="ARBA" id="ARBA00023242"/>
    </source>
</evidence>
<dbReference type="GO" id="GO:0003899">
    <property type="term" value="F:DNA-directed RNA polymerase activity"/>
    <property type="evidence" value="ECO:0007669"/>
    <property type="project" value="InterPro"/>
</dbReference>
<dbReference type="GO" id="GO:0006383">
    <property type="term" value="P:transcription by RNA polymerase III"/>
    <property type="evidence" value="ECO:0007669"/>
    <property type="project" value="TreeGrafter"/>
</dbReference>
<dbReference type="Proteomes" id="UP001194580">
    <property type="component" value="Unassembled WGS sequence"/>
</dbReference>
<dbReference type="InterPro" id="IPR033898">
    <property type="entry name" value="RNAP_AC19"/>
</dbReference>
<dbReference type="InterPro" id="IPR008193">
    <property type="entry name" value="RNA_pol_Rpb11_13-16kDa_CS"/>
</dbReference>
<dbReference type="AlphaFoldDB" id="A0AAD4DBR1"/>